<reference evidence="5 6" key="1">
    <citation type="submission" date="2024-04" db="EMBL/GenBank/DDBJ databases">
        <title>Luteolibacter sp. isolated from soil.</title>
        <authorList>
            <person name="An J."/>
        </authorList>
    </citation>
    <scope>NUCLEOTIDE SEQUENCE [LARGE SCALE GENOMIC DNA]</scope>
    <source>
        <strain evidence="5 6">Y139</strain>
    </source>
</reference>
<feature type="signal peptide" evidence="3">
    <location>
        <begin position="1"/>
        <end position="25"/>
    </location>
</feature>
<comment type="similarity">
    <text evidence="1 3">Belongs to the type-B carboxylesterase/lipase family.</text>
</comment>
<protein>
    <recommendedName>
        <fullName evidence="3">Carboxylic ester hydrolase</fullName>
        <ecNumber evidence="3">3.1.1.-</ecNumber>
    </recommendedName>
</protein>
<evidence type="ECO:0000256" key="1">
    <source>
        <dbReference type="ARBA" id="ARBA00005964"/>
    </source>
</evidence>
<dbReference type="EC" id="3.1.1.-" evidence="3"/>
<name>A0ABU9B3W4_9BACT</name>
<dbReference type="PANTHER" id="PTHR11559">
    <property type="entry name" value="CARBOXYLESTERASE"/>
    <property type="match status" value="1"/>
</dbReference>
<dbReference type="Proteomes" id="UP001371305">
    <property type="component" value="Unassembled WGS sequence"/>
</dbReference>
<sequence length="526" mass="56167">MPARTKPFLWPILLLCSALVGQLRAEGPQVKVTGGTIEGISAKDGIQCFKGIPFAAPPVGPLRWKSPQPVLPWQGTRPAKTFGHSAEQGKVAALAMSVAGGLDEDCLYLNVWAPSNAKDLPVMVWIHGGAFTSGSGSQPLYDGTHLASKGVVIVTINYRLGPLGFMAHPALTQEGGGSSGNYGIRDQIAALEWVRDNITSFGGNPANVTIFGESAGAYAVNILGASPRAKGLFHRAIAESGGSFASPKTGTEFGPLHLTLPRAEAEGQKLLSKLKVTTIAKARELPAKEIIDAASPDTTGSAVFDGQILPRDIYELYTQKQFNDTPLLVGSNSDEAAMFVWGKLTPEKVKSQAAAGLGDYDSRILALYPHTTIDEATLAGRAVLTDLAFTWHAWTWAGMQSANGKNPAYLYYFDHRPPGNTTGASHAAEIGYVFGNLSPGGLFSKGSSPADKALSELMMNYWVNFAKTGNPNGANLPKWPAFSKQSPQGMIFDASPGARAMPYESRMPTFDAYFAWRRNHSPKLEK</sequence>
<accession>A0ABU9B3W4</accession>
<dbReference type="PROSITE" id="PS00941">
    <property type="entry name" value="CARBOXYLESTERASE_B_2"/>
    <property type="match status" value="1"/>
</dbReference>
<dbReference type="InterPro" id="IPR019826">
    <property type="entry name" value="Carboxylesterase_B_AS"/>
</dbReference>
<evidence type="ECO:0000313" key="5">
    <source>
        <dbReference type="EMBL" id="MEK7953957.1"/>
    </source>
</evidence>
<dbReference type="PROSITE" id="PS00122">
    <property type="entry name" value="CARBOXYLESTERASE_B_1"/>
    <property type="match status" value="1"/>
</dbReference>
<keyword evidence="3" id="KW-0732">Signal</keyword>
<proteinExistence type="inferred from homology"/>
<dbReference type="PRINTS" id="PR00878">
    <property type="entry name" value="CHOLNESTRASE"/>
</dbReference>
<organism evidence="5 6">
    <name type="scientific">Luteolibacter soli</name>
    <dbReference type="NCBI Taxonomy" id="3135280"/>
    <lineage>
        <taxon>Bacteria</taxon>
        <taxon>Pseudomonadati</taxon>
        <taxon>Verrucomicrobiota</taxon>
        <taxon>Verrucomicrobiia</taxon>
        <taxon>Verrucomicrobiales</taxon>
        <taxon>Verrucomicrobiaceae</taxon>
        <taxon>Luteolibacter</taxon>
    </lineage>
</organism>
<dbReference type="InterPro" id="IPR000997">
    <property type="entry name" value="Cholinesterase"/>
</dbReference>
<feature type="chain" id="PRO_5044973292" description="Carboxylic ester hydrolase" evidence="3">
    <location>
        <begin position="26"/>
        <end position="526"/>
    </location>
</feature>
<dbReference type="SUPFAM" id="SSF53474">
    <property type="entry name" value="alpha/beta-Hydrolases"/>
    <property type="match status" value="1"/>
</dbReference>
<evidence type="ECO:0000256" key="3">
    <source>
        <dbReference type="RuleBase" id="RU361235"/>
    </source>
</evidence>
<dbReference type="InterPro" id="IPR019819">
    <property type="entry name" value="Carboxylesterase_B_CS"/>
</dbReference>
<dbReference type="InterPro" id="IPR029058">
    <property type="entry name" value="AB_hydrolase_fold"/>
</dbReference>
<dbReference type="Pfam" id="PF00135">
    <property type="entry name" value="COesterase"/>
    <property type="match status" value="1"/>
</dbReference>
<keyword evidence="2 3" id="KW-0378">Hydrolase</keyword>
<evidence type="ECO:0000259" key="4">
    <source>
        <dbReference type="Pfam" id="PF00135"/>
    </source>
</evidence>
<comment type="caution">
    <text evidence="5">The sequence shown here is derived from an EMBL/GenBank/DDBJ whole genome shotgun (WGS) entry which is preliminary data.</text>
</comment>
<dbReference type="RefSeq" id="WP_341407725.1">
    <property type="nucleotide sequence ID" value="NZ_JBBUKT010000014.1"/>
</dbReference>
<evidence type="ECO:0000256" key="2">
    <source>
        <dbReference type="ARBA" id="ARBA00022801"/>
    </source>
</evidence>
<dbReference type="EMBL" id="JBBUKT010000014">
    <property type="protein sequence ID" value="MEK7953957.1"/>
    <property type="molecule type" value="Genomic_DNA"/>
</dbReference>
<dbReference type="InterPro" id="IPR050309">
    <property type="entry name" value="Type-B_Carboxylest/Lipase"/>
</dbReference>
<gene>
    <name evidence="5" type="ORF">WKV53_25800</name>
</gene>
<evidence type="ECO:0000313" key="6">
    <source>
        <dbReference type="Proteomes" id="UP001371305"/>
    </source>
</evidence>
<dbReference type="InterPro" id="IPR002018">
    <property type="entry name" value="CarbesteraseB"/>
</dbReference>
<dbReference type="Gene3D" id="3.40.50.1820">
    <property type="entry name" value="alpha/beta hydrolase"/>
    <property type="match status" value="1"/>
</dbReference>
<keyword evidence="6" id="KW-1185">Reference proteome</keyword>
<feature type="domain" description="Carboxylesterase type B" evidence="4">
    <location>
        <begin position="28"/>
        <end position="496"/>
    </location>
</feature>